<dbReference type="STRING" id="1182542.W9Y8A1"/>
<dbReference type="EMBL" id="AMGY01000002">
    <property type="protein sequence ID" value="EXJ89082.1"/>
    <property type="molecule type" value="Genomic_DNA"/>
</dbReference>
<dbReference type="OrthoDB" id="539213at2759"/>
<name>W9Y8A1_9EURO</name>
<dbReference type="GeneID" id="19166279"/>
<dbReference type="eggNOG" id="ENOG502RZNG">
    <property type="taxonomic scope" value="Eukaryota"/>
</dbReference>
<feature type="domain" description="Clr5" evidence="2">
    <location>
        <begin position="66"/>
        <end position="118"/>
    </location>
</feature>
<comment type="caution">
    <text evidence="3">The sequence shown here is derived from an EMBL/GenBank/DDBJ whole genome shotgun (WGS) entry which is preliminary data.</text>
</comment>
<dbReference type="InterPro" id="IPR011990">
    <property type="entry name" value="TPR-like_helical_dom_sf"/>
</dbReference>
<dbReference type="HOGENOM" id="CLU_472508_0_0_1"/>
<proteinExistence type="predicted"/>
<dbReference type="AlphaFoldDB" id="W9Y8A1"/>
<sequence length="577" mass="65485">MDLFDSPMVVYRDSPNEDNGLPRDAGSGTSDYDELILVPQPQPQPRPSASTDSRTSQSWRLVGPTPQQWTEIKDVFSQLYLVENRKLRDVREILSKKHGFHASEKMYKRRIAEWKIRKNYKAKEKEILATRVKACVDAGRDVQSISYRGRPLKLDRVKRHCRTDKRFAQLWEHMSQSPDAMSVGEIAVPEESPATTSTLASSHHSSTVLDQLDVQSKHQHPMPSSLAPSLTVDISLPTDLHNIQYGLFHAREAVDWQFTAFKPLRSRELQSRFPESIPDGVRAGQTDQASAFWLALYHGRDHLEQGRPGEAWTTLDDCCRMVQPLILSVPLHLLSCLLLHFATPWRGMTELETQLLGFVASMTGQVLGPAHPLAKAMAMLTVAETRHQVVESMMDLVIEGYRSRRKADSSSLFALRVDQIDMLRKRKQYQQAHQLCDQLIQDSRAMRRKRHRTALAALGRIYADQKEEFAVEGVAHRILDHEASDPPSSNSNSNSATTVWACDQLATLCVRRQEYALAESYLRRATWVSYQGRYTHRGPSTRSFLNRLHSCVRHQGREVDIDALCEDMGVQMALVGG</sequence>
<evidence type="ECO:0000259" key="2">
    <source>
        <dbReference type="Pfam" id="PF14420"/>
    </source>
</evidence>
<dbReference type="InterPro" id="IPR025676">
    <property type="entry name" value="Clr5_dom"/>
</dbReference>
<evidence type="ECO:0000313" key="3">
    <source>
        <dbReference type="EMBL" id="EXJ89082.1"/>
    </source>
</evidence>
<organism evidence="3 4">
    <name type="scientific">Capronia epimyces CBS 606.96</name>
    <dbReference type="NCBI Taxonomy" id="1182542"/>
    <lineage>
        <taxon>Eukaryota</taxon>
        <taxon>Fungi</taxon>
        <taxon>Dikarya</taxon>
        <taxon>Ascomycota</taxon>
        <taxon>Pezizomycotina</taxon>
        <taxon>Eurotiomycetes</taxon>
        <taxon>Chaetothyriomycetidae</taxon>
        <taxon>Chaetothyriales</taxon>
        <taxon>Herpotrichiellaceae</taxon>
        <taxon>Capronia</taxon>
    </lineage>
</organism>
<dbReference type="Pfam" id="PF14420">
    <property type="entry name" value="Clr5"/>
    <property type="match status" value="1"/>
</dbReference>
<keyword evidence="4" id="KW-1185">Reference proteome</keyword>
<dbReference type="Proteomes" id="UP000019478">
    <property type="component" value="Unassembled WGS sequence"/>
</dbReference>
<protein>
    <recommendedName>
        <fullName evidence="2">Clr5 domain-containing protein</fullName>
    </recommendedName>
</protein>
<reference evidence="3 4" key="1">
    <citation type="submission" date="2013-03" db="EMBL/GenBank/DDBJ databases">
        <title>The Genome Sequence of Capronia epimyces CBS 606.96.</title>
        <authorList>
            <consortium name="The Broad Institute Genomics Platform"/>
            <person name="Cuomo C."/>
            <person name="de Hoog S."/>
            <person name="Gorbushina A."/>
            <person name="Walker B."/>
            <person name="Young S.K."/>
            <person name="Zeng Q."/>
            <person name="Gargeya S."/>
            <person name="Fitzgerald M."/>
            <person name="Haas B."/>
            <person name="Abouelleil A."/>
            <person name="Allen A.W."/>
            <person name="Alvarado L."/>
            <person name="Arachchi H.M."/>
            <person name="Berlin A.M."/>
            <person name="Chapman S.B."/>
            <person name="Gainer-Dewar J."/>
            <person name="Goldberg J."/>
            <person name="Griggs A."/>
            <person name="Gujja S."/>
            <person name="Hansen M."/>
            <person name="Howarth C."/>
            <person name="Imamovic A."/>
            <person name="Ireland A."/>
            <person name="Larimer J."/>
            <person name="McCowan C."/>
            <person name="Murphy C."/>
            <person name="Pearson M."/>
            <person name="Poon T.W."/>
            <person name="Priest M."/>
            <person name="Roberts A."/>
            <person name="Saif S."/>
            <person name="Shea T."/>
            <person name="Sisk P."/>
            <person name="Sykes S."/>
            <person name="Wortman J."/>
            <person name="Nusbaum C."/>
            <person name="Birren B."/>
        </authorList>
    </citation>
    <scope>NUCLEOTIDE SEQUENCE [LARGE SCALE GENOMIC DNA]</scope>
    <source>
        <strain evidence="3 4">CBS 606.96</strain>
    </source>
</reference>
<feature type="compositionally biased region" description="Polar residues" evidence="1">
    <location>
        <begin position="48"/>
        <end position="60"/>
    </location>
</feature>
<evidence type="ECO:0000313" key="4">
    <source>
        <dbReference type="Proteomes" id="UP000019478"/>
    </source>
</evidence>
<feature type="region of interest" description="Disordered" evidence="1">
    <location>
        <begin position="1"/>
        <end position="60"/>
    </location>
</feature>
<dbReference type="PANTHER" id="PTHR38788">
    <property type="entry name" value="CLR5 DOMAIN-CONTAINING PROTEIN"/>
    <property type="match status" value="1"/>
</dbReference>
<dbReference type="RefSeq" id="XP_007730479.1">
    <property type="nucleotide sequence ID" value="XM_007732289.1"/>
</dbReference>
<accession>W9Y8A1</accession>
<evidence type="ECO:0000256" key="1">
    <source>
        <dbReference type="SAM" id="MobiDB-lite"/>
    </source>
</evidence>
<dbReference type="Gene3D" id="1.25.40.10">
    <property type="entry name" value="Tetratricopeptide repeat domain"/>
    <property type="match status" value="1"/>
</dbReference>
<gene>
    <name evidence="3" type="ORF">A1O3_02146</name>
</gene>
<dbReference type="PANTHER" id="PTHR38788:SF3">
    <property type="entry name" value="CLR5 DOMAIN-CONTAINING PROTEIN"/>
    <property type="match status" value="1"/>
</dbReference>